<dbReference type="PANTHER" id="PTHR45953">
    <property type="entry name" value="IDURONATE 2-SULFATASE"/>
    <property type="match status" value="1"/>
</dbReference>
<evidence type="ECO:0000256" key="5">
    <source>
        <dbReference type="ARBA" id="ARBA00022801"/>
    </source>
</evidence>
<dbReference type="InterPro" id="IPR017850">
    <property type="entry name" value="Alkaline_phosphatase_core_sf"/>
</dbReference>
<evidence type="ECO:0000256" key="2">
    <source>
        <dbReference type="ARBA" id="ARBA00008779"/>
    </source>
</evidence>
<keyword evidence="10" id="KW-1185">Reference proteome</keyword>
<proteinExistence type="inferred from homology"/>
<dbReference type="Proteomes" id="UP000617628">
    <property type="component" value="Unassembled WGS sequence"/>
</dbReference>
<dbReference type="GO" id="GO:0004423">
    <property type="term" value="F:iduronate-2-sulfatase activity"/>
    <property type="evidence" value="ECO:0007669"/>
    <property type="project" value="InterPro"/>
</dbReference>
<feature type="signal peptide" evidence="7">
    <location>
        <begin position="1"/>
        <end position="22"/>
    </location>
</feature>
<feature type="domain" description="Sulfatase N-terminal" evidence="8">
    <location>
        <begin position="28"/>
        <end position="395"/>
    </location>
</feature>
<gene>
    <name evidence="9" type="ORF">JIN87_13070</name>
</gene>
<dbReference type="GO" id="GO:0046872">
    <property type="term" value="F:metal ion binding"/>
    <property type="evidence" value="ECO:0007669"/>
    <property type="project" value="UniProtKB-KW"/>
</dbReference>
<dbReference type="SUPFAM" id="SSF53649">
    <property type="entry name" value="Alkaline phosphatase-like"/>
    <property type="match status" value="1"/>
</dbReference>
<evidence type="ECO:0000256" key="7">
    <source>
        <dbReference type="SAM" id="SignalP"/>
    </source>
</evidence>
<dbReference type="EMBL" id="JAENIL010000022">
    <property type="protein sequence ID" value="MBK1877803.1"/>
    <property type="molecule type" value="Genomic_DNA"/>
</dbReference>
<dbReference type="RefSeq" id="WP_200356017.1">
    <property type="nucleotide sequence ID" value="NZ_JAENIL010000022.1"/>
</dbReference>
<keyword evidence="5" id="KW-0378">Hydrolase</keyword>
<feature type="chain" id="PRO_5037251571" evidence="7">
    <location>
        <begin position="23"/>
        <end position="513"/>
    </location>
</feature>
<dbReference type="CDD" id="cd16030">
    <property type="entry name" value="iduronate-2-sulfatase"/>
    <property type="match status" value="1"/>
</dbReference>
<dbReference type="Gene3D" id="3.40.720.10">
    <property type="entry name" value="Alkaline Phosphatase, subunit A"/>
    <property type="match status" value="1"/>
</dbReference>
<accession>A0A934S2D5</accession>
<keyword evidence="3" id="KW-0479">Metal-binding</keyword>
<protein>
    <submittedName>
        <fullName evidence="9">Sulfatase</fullName>
    </submittedName>
</protein>
<evidence type="ECO:0000256" key="6">
    <source>
        <dbReference type="ARBA" id="ARBA00022837"/>
    </source>
</evidence>
<organism evidence="9 10">
    <name type="scientific">Pelagicoccus mobilis</name>
    <dbReference type="NCBI Taxonomy" id="415221"/>
    <lineage>
        <taxon>Bacteria</taxon>
        <taxon>Pseudomonadati</taxon>
        <taxon>Verrucomicrobiota</taxon>
        <taxon>Opitutia</taxon>
        <taxon>Puniceicoccales</taxon>
        <taxon>Pelagicoccaceae</taxon>
        <taxon>Pelagicoccus</taxon>
    </lineage>
</organism>
<dbReference type="InterPro" id="IPR035874">
    <property type="entry name" value="IDS"/>
</dbReference>
<keyword evidence="6" id="KW-0106">Calcium</keyword>
<comment type="similarity">
    <text evidence="2">Belongs to the sulfatase family.</text>
</comment>
<dbReference type="PANTHER" id="PTHR45953:SF1">
    <property type="entry name" value="IDURONATE 2-SULFATASE"/>
    <property type="match status" value="1"/>
</dbReference>
<evidence type="ECO:0000256" key="4">
    <source>
        <dbReference type="ARBA" id="ARBA00022729"/>
    </source>
</evidence>
<comment type="cofactor">
    <cofactor evidence="1">
        <name>Ca(2+)</name>
        <dbReference type="ChEBI" id="CHEBI:29108"/>
    </cofactor>
</comment>
<keyword evidence="4 7" id="KW-0732">Signal</keyword>
<sequence>MKTILRLACATVVATTLKLACAAPSDSPNVLIIAVDDLKPLIGAYQDSHAITPAIDKLASRGTVFRNAYCQQAVCGASRASFFTGQRPDSVQVWDFKSRMRDHQPDLITLPQHFKNHGYHTASVGKVFDPRCSDGKKNDARSWSQPHTSVETPHLLINHFGARDALSKIKSFRLKAPPEKKDNSDLNSFKLITERLENDVPDDFYGDGLRANWAVSFLEEQKQNEKPFFLVVGFKKPHLPFIAPKKYWDLHDPDKLPLAAVTDMPVGSPDFHYQDSWELRGGYGGIPEGKLPEEMQRELVHGYYACVSYIDAQIARILETLEEQGLAENTIVALWGDHGWHLGDHGMWCKHTNYEQATRVPFIVVPPESFGPATPQTTTPVDSIDLAPTLTELCNIPALASFAGKSLTPLLADSEAIHKPFAVSQFHRHTEGNTVMGYAFRNKRYRLITWIEMDFKAGERSGPLVATELYDLQKDPDETKNLASLAEFTDLSERLTRRAARYAKQELGVSWSQ</sequence>
<dbReference type="GO" id="GO:0005737">
    <property type="term" value="C:cytoplasm"/>
    <property type="evidence" value="ECO:0007669"/>
    <property type="project" value="TreeGrafter"/>
</dbReference>
<reference evidence="9" key="1">
    <citation type="submission" date="2021-01" db="EMBL/GenBank/DDBJ databases">
        <title>Modified the classification status of verrucomicrobia.</title>
        <authorList>
            <person name="Feng X."/>
        </authorList>
    </citation>
    <scope>NUCLEOTIDE SEQUENCE</scope>
    <source>
        <strain evidence="9">KCTC 13126</strain>
    </source>
</reference>
<evidence type="ECO:0000313" key="9">
    <source>
        <dbReference type="EMBL" id="MBK1877803.1"/>
    </source>
</evidence>
<dbReference type="Pfam" id="PF00884">
    <property type="entry name" value="Sulfatase"/>
    <property type="match status" value="1"/>
</dbReference>
<dbReference type="AlphaFoldDB" id="A0A934S2D5"/>
<evidence type="ECO:0000259" key="8">
    <source>
        <dbReference type="Pfam" id="PF00884"/>
    </source>
</evidence>
<evidence type="ECO:0000256" key="3">
    <source>
        <dbReference type="ARBA" id="ARBA00022723"/>
    </source>
</evidence>
<dbReference type="InterPro" id="IPR000917">
    <property type="entry name" value="Sulfatase_N"/>
</dbReference>
<evidence type="ECO:0000313" key="10">
    <source>
        <dbReference type="Proteomes" id="UP000617628"/>
    </source>
</evidence>
<comment type="caution">
    <text evidence="9">The sequence shown here is derived from an EMBL/GenBank/DDBJ whole genome shotgun (WGS) entry which is preliminary data.</text>
</comment>
<evidence type="ECO:0000256" key="1">
    <source>
        <dbReference type="ARBA" id="ARBA00001913"/>
    </source>
</evidence>
<name>A0A934S2D5_9BACT</name>